<dbReference type="PANTHER" id="PTHR48258:SF9">
    <property type="entry name" value="OS01G0348150 PROTEIN"/>
    <property type="match status" value="1"/>
</dbReference>
<reference evidence="2 3" key="1">
    <citation type="journal article" date="2018" name="Nat. Genet.">
        <title>The Rosa genome provides new insights in the design of modern roses.</title>
        <authorList>
            <person name="Bendahmane M."/>
        </authorList>
    </citation>
    <scope>NUCLEOTIDE SEQUENCE [LARGE SCALE GENOMIC DNA]</scope>
    <source>
        <strain evidence="3">cv. Old Blush</strain>
    </source>
</reference>
<evidence type="ECO:0000313" key="2">
    <source>
        <dbReference type="EMBL" id="PRQ34676.1"/>
    </source>
</evidence>
<dbReference type="Pfam" id="PF13952">
    <property type="entry name" value="DUF4216"/>
    <property type="match status" value="1"/>
</dbReference>
<dbReference type="InterPro" id="IPR025312">
    <property type="entry name" value="DUF4216"/>
</dbReference>
<dbReference type="PANTHER" id="PTHR48258">
    <property type="entry name" value="DUF4218 DOMAIN-CONTAINING PROTEIN-RELATED"/>
    <property type="match status" value="1"/>
</dbReference>
<gene>
    <name evidence="2" type="ORF">RchiOBHm_Chr5g0071731</name>
</gene>
<organism evidence="2 3">
    <name type="scientific">Rosa chinensis</name>
    <name type="common">China rose</name>
    <dbReference type="NCBI Taxonomy" id="74649"/>
    <lineage>
        <taxon>Eukaryota</taxon>
        <taxon>Viridiplantae</taxon>
        <taxon>Streptophyta</taxon>
        <taxon>Embryophyta</taxon>
        <taxon>Tracheophyta</taxon>
        <taxon>Spermatophyta</taxon>
        <taxon>Magnoliopsida</taxon>
        <taxon>eudicotyledons</taxon>
        <taxon>Gunneridae</taxon>
        <taxon>Pentapetalae</taxon>
        <taxon>rosids</taxon>
        <taxon>fabids</taxon>
        <taxon>Rosales</taxon>
        <taxon>Rosaceae</taxon>
        <taxon>Rosoideae</taxon>
        <taxon>Rosoideae incertae sedis</taxon>
        <taxon>Rosa</taxon>
    </lineage>
</organism>
<dbReference type="OMA" id="ISHPPIV"/>
<dbReference type="Proteomes" id="UP000238479">
    <property type="component" value="Chromosome 5"/>
</dbReference>
<dbReference type="Gramene" id="PRQ34676">
    <property type="protein sequence ID" value="PRQ34676"/>
    <property type="gene ID" value="RchiOBHm_Chr5g0071731"/>
</dbReference>
<sequence length="140" mass="16253">MSFYGVITEIWELDYDHFRVPIFKCDWVESQKGVRVDDLGFTLVNLNRKGHLKDTFVLGKCVKQIFYVADPIDHRWSVVLRLPKKDYNDSVQFDELGDIIISHPPIVTSLPSFQSLDNLTDEEPMGYMRVGDDDILVDEE</sequence>
<evidence type="ECO:0000259" key="1">
    <source>
        <dbReference type="Pfam" id="PF13952"/>
    </source>
</evidence>
<comment type="caution">
    <text evidence="2">The sequence shown here is derived from an EMBL/GenBank/DDBJ whole genome shotgun (WGS) entry which is preliminary data.</text>
</comment>
<dbReference type="EMBL" id="PDCK01000043">
    <property type="protein sequence ID" value="PRQ34676.1"/>
    <property type="molecule type" value="Genomic_DNA"/>
</dbReference>
<dbReference type="AlphaFoldDB" id="A0A2P6QKH8"/>
<name>A0A2P6QKH8_ROSCH</name>
<accession>A0A2P6QKH8</accession>
<evidence type="ECO:0000313" key="3">
    <source>
        <dbReference type="Proteomes" id="UP000238479"/>
    </source>
</evidence>
<feature type="domain" description="DUF4216" evidence="1">
    <location>
        <begin position="11"/>
        <end position="79"/>
    </location>
</feature>
<proteinExistence type="predicted"/>
<protein>
    <recommendedName>
        <fullName evidence="1">DUF4216 domain-containing protein</fullName>
    </recommendedName>
</protein>
<keyword evidence="3" id="KW-1185">Reference proteome</keyword>